<dbReference type="PANTHER" id="PTHR11668">
    <property type="entry name" value="SERINE/THREONINE PROTEIN PHOSPHATASE"/>
    <property type="match status" value="1"/>
</dbReference>
<dbReference type="EMBL" id="JAPTMU010000021">
    <property type="protein sequence ID" value="KAJ4925025.1"/>
    <property type="molecule type" value="Genomic_DNA"/>
</dbReference>
<dbReference type="Gene3D" id="3.60.21.10">
    <property type="match status" value="1"/>
</dbReference>
<dbReference type="PANTHER" id="PTHR11668:SF300">
    <property type="entry name" value="SERINE_THREONINE-PROTEIN PHOSPHATASE"/>
    <property type="match status" value="1"/>
</dbReference>
<dbReference type="GO" id="GO:0032154">
    <property type="term" value="C:cleavage furrow"/>
    <property type="evidence" value="ECO:0007669"/>
    <property type="project" value="UniProtKB-SubCell"/>
</dbReference>
<dbReference type="GO" id="GO:0000776">
    <property type="term" value="C:kinetochore"/>
    <property type="evidence" value="ECO:0007669"/>
    <property type="project" value="UniProtKB-KW"/>
</dbReference>
<comment type="caution">
    <text evidence="14">The sequence shown here is derived from an EMBL/GenBank/DDBJ whole genome shotgun (WGS) entry which is preliminary data.</text>
</comment>
<keyword evidence="8" id="KW-0995">Kinetochore</keyword>
<keyword evidence="9" id="KW-0904">Protein phosphatase</keyword>
<keyword evidence="15" id="KW-1185">Reference proteome</keyword>
<dbReference type="GO" id="GO:0005737">
    <property type="term" value="C:cytoplasm"/>
    <property type="evidence" value="ECO:0007669"/>
    <property type="project" value="TreeGrafter"/>
</dbReference>
<evidence type="ECO:0000256" key="4">
    <source>
        <dbReference type="ARBA" id="ARBA00004629"/>
    </source>
</evidence>
<comment type="cofactor">
    <cofactor evidence="1">
        <name>Mn(2+)</name>
        <dbReference type="ChEBI" id="CHEBI:29035"/>
    </cofactor>
</comment>
<evidence type="ECO:0000256" key="3">
    <source>
        <dbReference type="ARBA" id="ARBA00004626"/>
    </source>
</evidence>
<evidence type="ECO:0000256" key="9">
    <source>
        <dbReference type="ARBA" id="ARBA00022912"/>
    </source>
</evidence>
<dbReference type="PRINTS" id="PR00114">
    <property type="entry name" value="STPHPHTASE"/>
</dbReference>
<evidence type="ECO:0000256" key="6">
    <source>
        <dbReference type="ARBA" id="ARBA00022723"/>
    </source>
</evidence>
<evidence type="ECO:0000256" key="8">
    <source>
        <dbReference type="ARBA" id="ARBA00022838"/>
    </source>
</evidence>
<dbReference type="EC" id="3.1.3.16" evidence="5"/>
<evidence type="ECO:0000256" key="7">
    <source>
        <dbReference type="ARBA" id="ARBA00022801"/>
    </source>
</evidence>
<evidence type="ECO:0000256" key="12">
    <source>
        <dbReference type="ARBA" id="ARBA00048336"/>
    </source>
</evidence>
<dbReference type="AlphaFoldDB" id="A0AAD6AGQ0"/>
<gene>
    <name evidence="14" type="ORF">JOQ06_017763</name>
</gene>
<keyword evidence="7" id="KW-0378">Hydrolase</keyword>
<reference evidence="14" key="1">
    <citation type="submission" date="2022-11" db="EMBL/GenBank/DDBJ databases">
        <title>Chromosome-level genome of Pogonophryne albipinna.</title>
        <authorList>
            <person name="Jo E."/>
        </authorList>
    </citation>
    <scope>NUCLEOTIDE SEQUENCE</scope>
    <source>
        <strain evidence="14">SGF0006</strain>
        <tissue evidence="14">Muscle</tissue>
    </source>
</reference>
<evidence type="ECO:0000313" key="14">
    <source>
        <dbReference type="EMBL" id="KAJ4925025.1"/>
    </source>
</evidence>
<evidence type="ECO:0000313" key="15">
    <source>
        <dbReference type="Proteomes" id="UP001219934"/>
    </source>
</evidence>
<dbReference type="SMART" id="SM00156">
    <property type="entry name" value="PP2Ac"/>
    <property type="match status" value="1"/>
</dbReference>
<dbReference type="InterPro" id="IPR050341">
    <property type="entry name" value="PP1_catalytic_subunit"/>
</dbReference>
<name>A0AAD6AGQ0_9TELE</name>
<dbReference type="GO" id="GO:0005634">
    <property type="term" value="C:nucleus"/>
    <property type="evidence" value="ECO:0007669"/>
    <property type="project" value="TreeGrafter"/>
</dbReference>
<evidence type="ECO:0000259" key="13">
    <source>
        <dbReference type="SMART" id="SM00156"/>
    </source>
</evidence>
<dbReference type="GO" id="GO:0004722">
    <property type="term" value="F:protein serine/threonine phosphatase activity"/>
    <property type="evidence" value="ECO:0007669"/>
    <property type="project" value="UniProtKB-EC"/>
</dbReference>
<keyword evidence="6" id="KW-0479">Metal-binding</keyword>
<keyword evidence="10" id="KW-0464">Manganese</keyword>
<dbReference type="Proteomes" id="UP001219934">
    <property type="component" value="Unassembled WGS sequence"/>
</dbReference>
<comment type="catalytic activity">
    <reaction evidence="11">
        <text>O-phospho-L-seryl-[protein] + H2O = L-seryl-[protein] + phosphate</text>
        <dbReference type="Rhea" id="RHEA:20629"/>
        <dbReference type="Rhea" id="RHEA-COMP:9863"/>
        <dbReference type="Rhea" id="RHEA-COMP:11604"/>
        <dbReference type="ChEBI" id="CHEBI:15377"/>
        <dbReference type="ChEBI" id="CHEBI:29999"/>
        <dbReference type="ChEBI" id="CHEBI:43474"/>
        <dbReference type="ChEBI" id="CHEBI:83421"/>
        <dbReference type="EC" id="3.1.3.16"/>
    </reaction>
</comment>
<comment type="catalytic activity">
    <reaction evidence="12">
        <text>O-phospho-L-threonyl-[protein] + H2O = L-threonyl-[protein] + phosphate</text>
        <dbReference type="Rhea" id="RHEA:47004"/>
        <dbReference type="Rhea" id="RHEA-COMP:11060"/>
        <dbReference type="Rhea" id="RHEA-COMP:11605"/>
        <dbReference type="ChEBI" id="CHEBI:15377"/>
        <dbReference type="ChEBI" id="CHEBI:30013"/>
        <dbReference type="ChEBI" id="CHEBI:43474"/>
        <dbReference type="ChEBI" id="CHEBI:61977"/>
        <dbReference type="EC" id="3.1.3.16"/>
    </reaction>
</comment>
<evidence type="ECO:0000256" key="1">
    <source>
        <dbReference type="ARBA" id="ARBA00001936"/>
    </source>
</evidence>
<accession>A0AAD6AGQ0</accession>
<evidence type="ECO:0000256" key="11">
    <source>
        <dbReference type="ARBA" id="ARBA00047761"/>
    </source>
</evidence>
<dbReference type="InterPro" id="IPR029052">
    <property type="entry name" value="Metallo-depent_PP-like"/>
</dbReference>
<dbReference type="SUPFAM" id="SSF56300">
    <property type="entry name" value="Metallo-dependent phosphatases"/>
    <property type="match status" value="1"/>
</dbReference>
<dbReference type="Pfam" id="PF00149">
    <property type="entry name" value="Metallophos"/>
    <property type="match status" value="1"/>
</dbReference>
<dbReference type="GO" id="GO:0030496">
    <property type="term" value="C:midbody"/>
    <property type="evidence" value="ECO:0007669"/>
    <property type="project" value="UniProtKB-SubCell"/>
</dbReference>
<sequence length="208" mass="23417">VVPPGRVPLQDRDEFLSLKLSTSQKEARLFLSDGASCLSGIKWTDGGVDRGHSGQFGLVILDMKDFSEVTKTTGSQSLETICLLLAFKIKYPEKFFLLWGNHKCASINHIYGFYDESKRRFNITLWKTFTDCFNCLPIAVIIDEKIFCCHGGLSPDADSDKDAQGWGENYRVVSFTFGANVVSKFLNRQEILQDILSYANINTCTFEL</sequence>
<proteinExistence type="predicted"/>
<evidence type="ECO:0000256" key="5">
    <source>
        <dbReference type="ARBA" id="ARBA00013081"/>
    </source>
</evidence>
<organism evidence="14 15">
    <name type="scientific">Pogonophryne albipinna</name>
    <dbReference type="NCBI Taxonomy" id="1090488"/>
    <lineage>
        <taxon>Eukaryota</taxon>
        <taxon>Metazoa</taxon>
        <taxon>Chordata</taxon>
        <taxon>Craniata</taxon>
        <taxon>Vertebrata</taxon>
        <taxon>Euteleostomi</taxon>
        <taxon>Actinopterygii</taxon>
        <taxon>Neopterygii</taxon>
        <taxon>Teleostei</taxon>
        <taxon>Neoteleostei</taxon>
        <taxon>Acanthomorphata</taxon>
        <taxon>Eupercaria</taxon>
        <taxon>Perciformes</taxon>
        <taxon>Notothenioidei</taxon>
        <taxon>Pogonophryne</taxon>
    </lineage>
</organism>
<comment type="subcellular location">
    <subcellularLocation>
        <location evidence="4">Chromosome</location>
        <location evidence="4">Centromere</location>
        <location evidence="4">Kinetochore</location>
    </subcellularLocation>
    <subcellularLocation>
        <location evidence="3">Cleavage furrow</location>
    </subcellularLocation>
    <subcellularLocation>
        <location evidence="2">Midbody</location>
    </subcellularLocation>
</comment>
<evidence type="ECO:0000256" key="2">
    <source>
        <dbReference type="ARBA" id="ARBA00004214"/>
    </source>
</evidence>
<dbReference type="InterPro" id="IPR006186">
    <property type="entry name" value="Ser/Thr-sp_prot-phosphatase"/>
</dbReference>
<dbReference type="InterPro" id="IPR004843">
    <property type="entry name" value="Calcineurin-like_PHP"/>
</dbReference>
<evidence type="ECO:0000256" key="10">
    <source>
        <dbReference type="ARBA" id="ARBA00023211"/>
    </source>
</evidence>
<protein>
    <recommendedName>
        <fullName evidence="5">protein-serine/threonine phosphatase</fullName>
        <ecNumber evidence="5">3.1.3.16</ecNumber>
    </recommendedName>
</protein>
<feature type="domain" description="Serine/threonine specific protein phosphatases" evidence="13">
    <location>
        <begin position="22"/>
        <end position="208"/>
    </location>
</feature>
<dbReference type="GO" id="GO:0046872">
    <property type="term" value="F:metal ion binding"/>
    <property type="evidence" value="ECO:0007669"/>
    <property type="project" value="UniProtKB-KW"/>
</dbReference>
<feature type="non-terminal residue" evidence="14">
    <location>
        <position position="1"/>
    </location>
</feature>